<organism evidence="2 3">
    <name type="scientific">Shouchella lehensis G1</name>
    <dbReference type="NCBI Taxonomy" id="1246626"/>
    <lineage>
        <taxon>Bacteria</taxon>
        <taxon>Bacillati</taxon>
        <taxon>Bacillota</taxon>
        <taxon>Bacilli</taxon>
        <taxon>Bacillales</taxon>
        <taxon>Bacillaceae</taxon>
        <taxon>Shouchella</taxon>
    </lineage>
</organism>
<dbReference type="eggNOG" id="COG1216">
    <property type="taxonomic scope" value="Bacteria"/>
</dbReference>
<dbReference type="HOGENOM" id="CLU_086648_0_0_9"/>
<dbReference type="KEGG" id="ble:BleG1_2981"/>
<dbReference type="PATRIC" id="fig|1246626.3.peg.2971"/>
<evidence type="ECO:0000313" key="2">
    <source>
        <dbReference type="EMBL" id="AIC95545.1"/>
    </source>
</evidence>
<dbReference type="OrthoDB" id="176403at2"/>
<accession>A0A060M0J6</accession>
<sequence length="221" mass="25921">MTNKKKICFITCVNDEVLYQRSVSHIDMLYLPRGYTVEKIAIRNAKSMTSGYNEALQQSNAKYKVYLHQDTMIINRMFLHDLLFLFENHPNLGMFGVIGAKELPENSVWWESEQKAGKILEKRDTYGYLSFIEADYAFQSAAVIDGVMMATQYDLPWQEQFDGWHFYDVSQSVLFEHNGYEVGIAHQPHPWIMHECGEEFDTFAYTTYVHQFHLWKNTLSN</sequence>
<dbReference type="RefSeq" id="WP_038482524.1">
    <property type="nucleotide sequence ID" value="NZ_CP003923.1"/>
</dbReference>
<dbReference type="EMBL" id="CP003923">
    <property type="protein sequence ID" value="AIC95545.1"/>
    <property type="molecule type" value="Genomic_DNA"/>
</dbReference>
<evidence type="ECO:0000259" key="1">
    <source>
        <dbReference type="Pfam" id="PF13712"/>
    </source>
</evidence>
<dbReference type="Pfam" id="PF13712">
    <property type="entry name" value="Glyco_tranf_2_5"/>
    <property type="match status" value="1"/>
</dbReference>
<proteinExistence type="predicted"/>
<dbReference type="Gene3D" id="3.90.550.10">
    <property type="entry name" value="Spore Coat Polysaccharide Biosynthesis Protein SpsA, Chain A"/>
    <property type="match status" value="1"/>
</dbReference>
<dbReference type="SUPFAM" id="SSF53448">
    <property type="entry name" value="Nucleotide-diphospho-sugar transferases"/>
    <property type="match status" value="1"/>
</dbReference>
<reference evidence="2 3" key="1">
    <citation type="journal article" date="2014" name="Gene">
        <title>A comparative genomic analysis of the alkalitolerant soil bacterium Bacillus lehensis G1.</title>
        <authorList>
            <person name="Noor Y.M."/>
            <person name="Samsulrizal N.H."/>
            <person name="Jema'on N.A."/>
            <person name="Low K.O."/>
            <person name="Ramli A.N."/>
            <person name="Alias N.I."/>
            <person name="Damis S.I."/>
            <person name="Fuzi S.F."/>
            <person name="Isa M.N."/>
            <person name="Murad A.M."/>
            <person name="Raih M.F."/>
            <person name="Bakar F.D."/>
            <person name="Najimudin N."/>
            <person name="Mahadi N.M."/>
            <person name="Illias R.M."/>
        </authorList>
    </citation>
    <scope>NUCLEOTIDE SEQUENCE [LARGE SCALE GENOMIC DNA]</scope>
    <source>
        <strain evidence="2 3">G1</strain>
    </source>
</reference>
<name>A0A060M0J6_9BACI</name>
<dbReference type="InterPro" id="IPR029044">
    <property type="entry name" value="Nucleotide-diphossugar_trans"/>
</dbReference>
<dbReference type="Proteomes" id="UP000027142">
    <property type="component" value="Chromosome"/>
</dbReference>
<evidence type="ECO:0000313" key="3">
    <source>
        <dbReference type="Proteomes" id="UP000027142"/>
    </source>
</evidence>
<gene>
    <name evidence="2" type="ORF">BleG1_2981</name>
</gene>
<dbReference type="InterPro" id="IPR059123">
    <property type="entry name" value="StrF_dom"/>
</dbReference>
<protein>
    <recommendedName>
        <fullName evidence="1">Streptomycin biosynthesis protein StrF domain-containing protein</fullName>
    </recommendedName>
</protein>
<keyword evidence="3" id="KW-1185">Reference proteome</keyword>
<feature type="domain" description="Streptomycin biosynthesis protein StrF" evidence="1">
    <location>
        <begin position="8"/>
        <end position="207"/>
    </location>
</feature>
<dbReference type="AlphaFoldDB" id="A0A060M0J6"/>
<dbReference type="STRING" id="1246626.BleG1_2981"/>